<comment type="caution">
    <text evidence="1">The sequence shown here is derived from an EMBL/GenBank/DDBJ whole genome shotgun (WGS) entry which is preliminary data.</text>
</comment>
<evidence type="ECO:0000313" key="1">
    <source>
        <dbReference type="EMBL" id="GFO28493.1"/>
    </source>
</evidence>
<protein>
    <submittedName>
        <fullName evidence="1">Uncharacterized protein</fullName>
    </submittedName>
</protein>
<dbReference type="EMBL" id="BLXT01006043">
    <property type="protein sequence ID" value="GFO28493.1"/>
    <property type="molecule type" value="Genomic_DNA"/>
</dbReference>
<keyword evidence="2" id="KW-1185">Reference proteome</keyword>
<name>A0AAV4C9C2_9GAST</name>
<accession>A0AAV4C9C2</accession>
<sequence>MDASNINKSNILLASANCILDVLVKYMGASVAQWLVNPHEILRDPSVAGSSPAIGAPSRRRALKPEITLLWTGCIQ</sequence>
<proteinExistence type="predicted"/>
<dbReference type="AlphaFoldDB" id="A0AAV4C9C2"/>
<gene>
    <name evidence="1" type="ORF">PoB_005499800</name>
</gene>
<organism evidence="1 2">
    <name type="scientific">Plakobranchus ocellatus</name>
    <dbReference type="NCBI Taxonomy" id="259542"/>
    <lineage>
        <taxon>Eukaryota</taxon>
        <taxon>Metazoa</taxon>
        <taxon>Spiralia</taxon>
        <taxon>Lophotrochozoa</taxon>
        <taxon>Mollusca</taxon>
        <taxon>Gastropoda</taxon>
        <taxon>Heterobranchia</taxon>
        <taxon>Euthyneura</taxon>
        <taxon>Panpulmonata</taxon>
        <taxon>Sacoglossa</taxon>
        <taxon>Placobranchoidea</taxon>
        <taxon>Plakobranchidae</taxon>
        <taxon>Plakobranchus</taxon>
    </lineage>
</organism>
<evidence type="ECO:0000313" key="2">
    <source>
        <dbReference type="Proteomes" id="UP000735302"/>
    </source>
</evidence>
<reference evidence="1 2" key="1">
    <citation type="journal article" date="2021" name="Elife">
        <title>Chloroplast acquisition without the gene transfer in kleptoplastic sea slugs, Plakobranchus ocellatus.</title>
        <authorList>
            <person name="Maeda T."/>
            <person name="Takahashi S."/>
            <person name="Yoshida T."/>
            <person name="Shimamura S."/>
            <person name="Takaki Y."/>
            <person name="Nagai Y."/>
            <person name="Toyoda A."/>
            <person name="Suzuki Y."/>
            <person name="Arimoto A."/>
            <person name="Ishii H."/>
            <person name="Satoh N."/>
            <person name="Nishiyama T."/>
            <person name="Hasebe M."/>
            <person name="Maruyama T."/>
            <person name="Minagawa J."/>
            <person name="Obokata J."/>
            <person name="Shigenobu S."/>
        </authorList>
    </citation>
    <scope>NUCLEOTIDE SEQUENCE [LARGE SCALE GENOMIC DNA]</scope>
</reference>
<dbReference type="Proteomes" id="UP000735302">
    <property type="component" value="Unassembled WGS sequence"/>
</dbReference>